<dbReference type="SMART" id="SM00406">
    <property type="entry name" value="IGv"/>
    <property type="match status" value="2"/>
</dbReference>
<feature type="signal peptide" evidence="5">
    <location>
        <begin position="1"/>
        <end position="22"/>
    </location>
</feature>
<keyword evidence="2 4" id="KW-0472">Membrane</keyword>
<reference evidence="7 8" key="2">
    <citation type="journal article" date="2024" name="G3 (Bethesda)">
        <title>The genome of the cryopelagic Antarctic bald notothen, Trematomus borchgrevinki.</title>
        <authorList>
            <person name="Rayamajhi N."/>
            <person name="Rivera-Colon A.G."/>
            <person name="Minhas B.F."/>
            <person name="Cheng C.C."/>
            <person name="Catchen J.M."/>
        </authorList>
    </citation>
    <scope>NUCLEOTIDE SEQUENCE [LARGE SCALE GENOMIC DNA]</scope>
    <source>
        <strain evidence="7">AGRC-2024</strain>
    </source>
</reference>
<protein>
    <recommendedName>
        <fullName evidence="6">Ig-like domain-containing protein</fullName>
    </recommendedName>
</protein>
<name>A0ABD2G9Z3_PAGBO</name>
<organism evidence="7 8">
    <name type="scientific">Pagothenia borchgrevinki</name>
    <name type="common">Bald rockcod</name>
    <name type="synonym">Trematomus borchgrevinki</name>
    <dbReference type="NCBI Taxonomy" id="8213"/>
    <lineage>
        <taxon>Eukaryota</taxon>
        <taxon>Metazoa</taxon>
        <taxon>Chordata</taxon>
        <taxon>Craniata</taxon>
        <taxon>Vertebrata</taxon>
        <taxon>Euteleostomi</taxon>
        <taxon>Actinopterygii</taxon>
        <taxon>Neopterygii</taxon>
        <taxon>Teleostei</taxon>
        <taxon>Neoteleostei</taxon>
        <taxon>Acanthomorphata</taxon>
        <taxon>Eupercaria</taxon>
        <taxon>Perciformes</taxon>
        <taxon>Notothenioidei</taxon>
        <taxon>Nototheniidae</taxon>
        <taxon>Pagothenia</taxon>
    </lineage>
</organism>
<dbReference type="SUPFAM" id="SSF48726">
    <property type="entry name" value="Immunoglobulin"/>
    <property type="match status" value="2"/>
</dbReference>
<dbReference type="InterPro" id="IPR013783">
    <property type="entry name" value="Ig-like_fold"/>
</dbReference>
<feature type="domain" description="Ig-like" evidence="6">
    <location>
        <begin position="26"/>
        <end position="125"/>
    </location>
</feature>
<evidence type="ECO:0000256" key="3">
    <source>
        <dbReference type="ARBA" id="ARBA00023319"/>
    </source>
</evidence>
<gene>
    <name evidence="7" type="ORF">OYC64_001264</name>
</gene>
<keyword evidence="5" id="KW-0732">Signal</keyword>
<dbReference type="InterPro" id="IPR007110">
    <property type="entry name" value="Ig-like_dom"/>
</dbReference>
<evidence type="ECO:0000256" key="2">
    <source>
        <dbReference type="ARBA" id="ARBA00023136"/>
    </source>
</evidence>
<accession>A0ABD2G9Z3</accession>
<comment type="subcellular location">
    <subcellularLocation>
        <location evidence="1">Membrane</location>
    </subcellularLocation>
</comment>
<dbReference type="SMART" id="SM00409">
    <property type="entry name" value="IG"/>
    <property type="match status" value="2"/>
</dbReference>
<dbReference type="InterPro" id="IPR003598">
    <property type="entry name" value="Ig_sub2"/>
</dbReference>
<dbReference type="SMART" id="SM00408">
    <property type="entry name" value="IGc2"/>
    <property type="match status" value="2"/>
</dbReference>
<dbReference type="InterPro" id="IPR036179">
    <property type="entry name" value="Ig-like_dom_sf"/>
</dbReference>
<evidence type="ECO:0000313" key="8">
    <source>
        <dbReference type="Proteomes" id="UP001619887"/>
    </source>
</evidence>
<dbReference type="EMBL" id="JBIYXZ010002080">
    <property type="protein sequence ID" value="KAL3050949.1"/>
    <property type="molecule type" value="Genomic_DNA"/>
</dbReference>
<keyword evidence="3" id="KW-0393">Immunoglobulin domain</keyword>
<dbReference type="InterPro" id="IPR003599">
    <property type="entry name" value="Ig_sub"/>
</dbReference>
<evidence type="ECO:0000256" key="1">
    <source>
        <dbReference type="ARBA" id="ARBA00004370"/>
    </source>
</evidence>
<keyword evidence="8" id="KW-1185">Reference proteome</keyword>
<keyword evidence="4" id="KW-1133">Transmembrane helix</keyword>
<dbReference type="PROSITE" id="PS50835">
    <property type="entry name" value="IG_LIKE"/>
    <property type="match status" value="2"/>
</dbReference>
<dbReference type="Proteomes" id="UP001619887">
    <property type="component" value="Unassembled WGS sequence"/>
</dbReference>
<dbReference type="GO" id="GO:0016020">
    <property type="term" value="C:membrane"/>
    <property type="evidence" value="ECO:0007669"/>
    <property type="project" value="UniProtKB-SubCell"/>
</dbReference>
<dbReference type="PANTHER" id="PTHR24100:SF151">
    <property type="entry name" value="ICOS LIGAND"/>
    <property type="match status" value="1"/>
</dbReference>
<comment type="caution">
    <text evidence="7">The sequence shown here is derived from an EMBL/GenBank/DDBJ whole genome shotgun (WGS) entry which is preliminary data.</text>
</comment>
<evidence type="ECO:0000256" key="4">
    <source>
        <dbReference type="SAM" id="Phobius"/>
    </source>
</evidence>
<dbReference type="Pfam" id="PF07686">
    <property type="entry name" value="V-set"/>
    <property type="match status" value="2"/>
</dbReference>
<dbReference type="Gene3D" id="2.60.40.10">
    <property type="entry name" value="Immunoglobulins"/>
    <property type="match status" value="2"/>
</dbReference>
<dbReference type="PANTHER" id="PTHR24100">
    <property type="entry name" value="BUTYROPHILIN"/>
    <property type="match status" value="1"/>
</dbReference>
<dbReference type="InterPro" id="IPR050504">
    <property type="entry name" value="IgSF_BTN/MOG"/>
</dbReference>
<evidence type="ECO:0000313" key="7">
    <source>
        <dbReference type="EMBL" id="KAL3050949.1"/>
    </source>
</evidence>
<proteinExistence type="predicted"/>
<feature type="domain" description="Ig-like" evidence="6">
    <location>
        <begin position="127"/>
        <end position="248"/>
    </location>
</feature>
<dbReference type="AlphaFoldDB" id="A0ABD2G9Z3"/>
<sequence>MAALISAQHVFMFLWIIGSVAAGALEAEPGDDVTLQCNSHTGAAVTKLVWKRPELKDEYVFYFSDNLLNETNQDPLYHGRVELKDPEMKNGDASVVLKNVDYDDSGTYECEVTTSSISRRKREVPEPSIHLTNQSINLIVIKDPGEVKAMSGQNVTLQCNGPTDAALTKIKWERPDLKGHAVFFVRENRPYENFQDPRYHGRVELKDPEMKNGDVSVVLMSVSVNDTGTYQCWVTAPTMPTELLRSVHLIVSEASSPFPGWAVALLVVCLVVVVVGVGFALKRFVFLKSESGPL</sequence>
<reference evidence="7 8" key="1">
    <citation type="journal article" date="2022" name="G3 (Bethesda)">
        <title>Evaluating Illumina-, Nanopore-, and PacBio-based genome assembly strategies with the bald notothen, Trematomus borchgrevinki.</title>
        <authorList>
            <person name="Rayamajhi N."/>
            <person name="Cheng C.C."/>
            <person name="Catchen J.M."/>
        </authorList>
    </citation>
    <scope>NUCLEOTIDE SEQUENCE [LARGE SCALE GENOMIC DNA]</scope>
    <source>
        <strain evidence="7">AGRC-2024</strain>
    </source>
</reference>
<feature type="transmembrane region" description="Helical" evidence="4">
    <location>
        <begin position="258"/>
        <end position="281"/>
    </location>
</feature>
<dbReference type="InterPro" id="IPR013106">
    <property type="entry name" value="Ig_V-set"/>
</dbReference>
<evidence type="ECO:0000259" key="6">
    <source>
        <dbReference type="PROSITE" id="PS50835"/>
    </source>
</evidence>
<evidence type="ECO:0000256" key="5">
    <source>
        <dbReference type="SAM" id="SignalP"/>
    </source>
</evidence>
<keyword evidence="4" id="KW-0812">Transmembrane</keyword>
<feature type="chain" id="PRO_5044776091" description="Ig-like domain-containing protein" evidence="5">
    <location>
        <begin position="23"/>
        <end position="294"/>
    </location>
</feature>